<dbReference type="Pfam" id="PF00069">
    <property type="entry name" value="Pkinase"/>
    <property type="match status" value="1"/>
</dbReference>
<dbReference type="Gene3D" id="1.10.510.10">
    <property type="entry name" value="Transferase(Phosphotransferase) domain 1"/>
    <property type="match status" value="1"/>
</dbReference>
<dbReference type="Gene3D" id="3.40.50.300">
    <property type="entry name" value="P-loop containing nucleotide triphosphate hydrolases"/>
    <property type="match status" value="1"/>
</dbReference>
<dbReference type="EMBL" id="CP111026">
    <property type="protein sequence ID" value="WAR28866.1"/>
    <property type="molecule type" value="Genomic_DNA"/>
</dbReference>
<dbReference type="InterPro" id="IPR008271">
    <property type="entry name" value="Ser/Thr_kinase_AS"/>
</dbReference>
<evidence type="ECO:0000313" key="3">
    <source>
        <dbReference type="EMBL" id="WAR28866.1"/>
    </source>
</evidence>
<gene>
    <name evidence="3" type="ORF">MAR_014570</name>
</gene>
<reference evidence="3" key="1">
    <citation type="submission" date="2022-11" db="EMBL/GenBank/DDBJ databases">
        <title>Centuries of genome instability and evolution in soft-shell clam transmissible cancer (bioRxiv).</title>
        <authorList>
            <person name="Hart S.F.M."/>
            <person name="Yonemitsu M.A."/>
            <person name="Giersch R.M."/>
            <person name="Beal B.F."/>
            <person name="Arriagada G."/>
            <person name="Davis B.W."/>
            <person name="Ostrander E.A."/>
            <person name="Goff S.P."/>
            <person name="Metzger M.J."/>
        </authorList>
    </citation>
    <scope>NUCLEOTIDE SEQUENCE</scope>
    <source>
        <strain evidence="3">MELC-2E11</strain>
        <tissue evidence="3">Siphon/mantle</tissue>
    </source>
</reference>
<dbReference type="InterPro" id="IPR011009">
    <property type="entry name" value="Kinase-like_dom_sf"/>
</dbReference>
<evidence type="ECO:0000313" key="4">
    <source>
        <dbReference type="Proteomes" id="UP001164746"/>
    </source>
</evidence>
<evidence type="ECO:0000256" key="1">
    <source>
        <dbReference type="SAM" id="MobiDB-lite"/>
    </source>
</evidence>
<feature type="region of interest" description="Disordered" evidence="1">
    <location>
        <begin position="732"/>
        <end position="757"/>
    </location>
</feature>
<organism evidence="3 4">
    <name type="scientific">Mya arenaria</name>
    <name type="common">Soft-shell clam</name>
    <dbReference type="NCBI Taxonomy" id="6604"/>
    <lineage>
        <taxon>Eukaryota</taxon>
        <taxon>Metazoa</taxon>
        <taxon>Spiralia</taxon>
        <taxon>Lophotrochozoa</taxon>
        <taxon>Mollusca</taxon>
        <taxon>Bivalvia</taxon>
        <taxon>Autobranchia</taxon>
        <taxon>Heteroconchia</taxon>
        <taxon>Euheterodonta</taxon>
        <taxon>Imparidentia</taxon>
        <taxon>Neoheterodontei</taxon>
        <taxon>Myida</taxon>
        <taxon>Myoidea</taxon>
        <taxon>Myidae</taxon>
        <taxon>Mya</taxon>
    </lineage>
</organism>
<dbReference type="SUPFAM" id="SSF56112">
    <property type="entry name" value="Protein kinase-like (PK-like)"/>
    <property type="match status" value="1"/>
</dbReference>
<feature type="domain" description="Protein kinase" evidence="2">
    <location>
        <begin position="499"/>
        <end position="781"/>
    </location>
</feature>
<dbReference type="InterPro" id="IPR000719">
    <property type="entry name" value="Prot_kinase_dom"/>
</dbReference>
<evidence type="ECO:0000259" key="2">
    <source>
        <dbReference type="PROSITE" id="PS50011"/>
    </source>
</evidence>
<protein>
    <submittedName>
        <fullName evidence="3">STY13-like protein</fullName>
    </submittedName>
</protein>
<keyword evidence="4" id="KW-1185">Reference proteome</keyword>
<name>A0ABY7G716_MYAAR</name>
<proteinExistence type="predicted"/>
<dbReference type="InterPro" id="IPR027417">
    <property type="entry name" value="P-loop_NTPase"/>
</dbReference>
<dbReference type="PANTHER" id="PTHR26392:SF92">
    <property type="entry name" value="PROTEIN KINASE DOMAIN-CONTAINING PROTEIN"/>
    <property type="match status" value="1"/>
</dbReference>
<dbReference type="Proteomes" id="UP001164746">
    <property type="component" value="Chromosome 15"/>
</dbReference>
<dbReference type="PROSITE" id="PS50011">
    <property type="entry name" value="PROTEIN_KINASE_DOM"/>
    <property type="match status" value="1"/>
</dbReference>
<dbReference type="SMART" id="SM00220">
    <property type="entry name" value="S_TKc"/>
    <property type="match status" value="1"/>
</dbReference>
<dbReference type="PANTHER" id="PTHR26392">
    <property type="entry name" value="MITOGEN-ACTIVATED PROTEIN KINASE KINASE KINASE 7-RELATED"/>
    <property type="match status" value="1"/>
</dbReference>
<dbReference type="SUPFAM" id="SSF52540">
    <property type="entry name" value="P-loop containing nucleoside triphosphate hydrolases"/>
    <property type="match status" value="1"/>
</dbReference>
<dbReference type="PROSITE" id="PS00108">
    <property type="entry name" value="PROTEIN_KINASE_ST"/>
    <property type="match status" value="1"/>
</dbReference>
<sequence>MNNIDDFASDILQKENTYSDMISINNIDDIRKLGLKDNRALAEQWGVNIKGAKNLQEIHNILIEHWIKIIKINGGGRPSDHGIIKASRDQAGVRNKLCEKFQKTEILISKFPKKLRLNMKRSHPSLEHDFKDRGELLKKGECCVLVAGDDRGIQEFHQTIRLSDDNDDNPYEHIEVYYPLESLSEGIVIVDMPGIEGGSNVDQRLDKYLHSAFGFLYVINTNTAGGVQQSRTVVNSCDEFSPKSSLFIGNKWENVPDKDKKDVQEDVFKKLTAVYPGVRQHQLHYMSVNQAQYALAIERKSNSKDCMGRLNDKVEFEIFKINNLIKEKMCDRKTQNMLCEWDELECAGVEKRWKQTADTAAVKISERIARVMDGWQRENNILKHIDQEIINVFANEFGLLRHQVQDIEKFLTDSNHTNPMMKTIKVVPVKGIFSKKKGKMERTYNTLGGAISCIGMLDTGDKRVKKLFKDRYKDGNKTQGMAEATTLYLQSILEQKDIGIKLKKYFSRYFKEVDEAAKRLPVFLEVSIETVRKSNISEILLEDRTMRDLKHPNVVRYYGASNLKNDKGLKWIMVMELCADTLKGYYCSDSIDREKRIPGLIPNDHPRKKDAVNGMLLHALDICKGLEYIHEKGYTHRDMKLENVLIANDNTAKITDVGVAKATNILVRTCNGSPAYMAPEVLLSTKNQSNKIDIYSTSLVLWEMWFGKEITDDMNHEILGAGFQGDAMSRLKERQGHPRGGWRPSFRSPNRPPSDVAEIITRGWDNDPDKRPSGKEMRIFFEKKCTVEYCSRGISSIRLQ</sequence>
<accession>A0ABY7G716</accession>